<gene>
    <name evidence="7" type="ORF">ONB1V03_LOCUS1912</name>
</gene>
<name>A0A7R9QCP0_9ACAR</name>
<feature type="compositionally biased region" description="Polar residues" evidence="6">
    <location>
        <begin position="288"/>
        <end position="300"/>
    </location>
</feature>
<evidence type="ECO:0000256" key="5">
    <source>
        <dbReference type="ARBA" id="ARBA00023242"/>
    </source>
</evidence>
<dbReference type="EMBL" id="CAJPVJ010000394">
    <property type="protein sequence ID" value="CAG2162316.1"/>
    <property type="molecule type" value="Genomic_DNA"/>
</dbReference>
<keyword evidence="4" id="KW-0862">Zinc</keyword>
<evidence type="ECO:0000256" key="2">
    <source>
        <dbReference type="ARBA" id="ARBA00022723"/>
    </source>
</evidence>
<proteinExistence type="predicted"/>
<keyword evidence="8" id="KW-1185">Reference proteome</keyword>
<accession>A0A7R9QCP0</accession>
<evidence type="ECO:0000313" key="8">
    <source>
        <dbReference type="Proteomes" id="UP000728032"/>
    </source>
</evidence>
<protein>
    <submittedName>
        <fullName evidence="7">Uncharacterized protein</fullName>
    </submittedName>
</protein>
<feature type="compositionally biased region" description="Pro residues" evidence="6">
    <location>
        <begin position="268"/>
        <end position="280"/>
    </location>
</feature>
<dbReference type="PANTHER" id="PTHR23215">
    <property type="entry name" value="ZINC FINGER PROTEIN 207"/>
    <property type="match status" value="1"/>
</dbReference>
<sequence>MVSLSIETIDKIPNALPNRNNVDIEIYGMEGIPDADIKEHERSKGLEYKPQTESKPTSSVSTPVAPMIPIPGAVSAPIPGMMSMPSMPFGLPQNPQQFATFAANMAAAQHSSHPSLGPFGAAVPPPPSLLPTHTLMNRVLPPGMPNKPLFPSVSSTSSANQSSVVGTDFRPLGYNTNSGPNNAFMTSHANPNNATVSASAIISRPASSAMIGTTSGTTRIVHPEEDISLEELRARQMKYKLVVPQPMSQSMNGMNLSAAVYTTPPPMPPNMSLPPPPPGMLAPNPLSTHPSFQSTFRPAF</sequence>
<dbReference type="OrthoDB" id="1306014at2759"/>
<keyword evidence="2" id="KW-0479">Metal-binding</keyword>
<dbReference type="GO" id="GO:0005634">
    <property type="term" value="C:nucleus"/>
    <property type="evidence" value="ECO:0007669"/>
    <property type="project" value="UniProtKB-SubCell"/>
</dbReference>
<evidence type="ECO:0000256" key="4">
    <source>
        <dbReference type="ARBA" id="ARBA00022833"/>
    </source>
</evidence>
<dbReference type="Proteomes" id="UP000728032">
    <property type="component" value="Unassembled WGS sequence"/>
</dbReference>
<dbReference type="EMBL" id="OC915219">
    <property type="protein sequence ID" value="CAD7639311.1"/>
    <property type="molecule type" value="Genomic_DNA"/>
</dbReference>
<comment type="subcellular location">
    <subcellularLocation>
        <location evidence="1">Nucleus</location>
    </subcellularLocation>
</comment>
<keyword evidence="5" id="KW-0539">Nucleus</keyword>
<dbReference type="PANTHER" id="PTHR23215:SF0">
    <property type="entry name" value="BUB3-INTERACTING AND GLEBS MOTIF-CONTAINING PROTEIN ZNF207"/>
    <property type="match status" value="1"/>
</dbReference>
<organism evidence="7">
    <name type="scientific">Oppiella nova</name>
    <dbReference type="NCBI Taxonomy" id="334625"/>
    <lineage>
        <taxon>Eukaryota</taxon>
        <taxon>Metazoa</taxon>
        <taxon>Ecdysozoa</taxon>
        <taxon>Arthropoda</taxon>
        <taxon>Chelicerata</taxon>
        <taxon>Arachnida</taxon>
        <taxon>Acari</taxon>
        <taxon>Acariformes</taxon>
        <taxon>Sarcoptiformes</taxon>
        <taxon>Oribatida</taxon>
        <taxon>Brachypylina</taxon>
        <taxon>Oppioidea</taxon>
        <taxon>Oppiidae</taxon>
        <taxon>Oppiella</taxon>
    </lineage>
</organism>
<dbReference type="GO" id="GO:0008270">
    <property type="term" value="F:zinc ion binding"/>
    <property type="evidence" value="ECO:0007669"/>
    <property type="project" value="UniProtKB-KW"/>
</dbReference>
<evidence type="ECO:0000256" key="3">
    <source>
        <dbReference type="ARBA" id="ARBA00022771"/>
    </source>
</evidence>
<evidence type="ECO:0000256" key="6">
    <source>
        <dbReference type="SAM" id="MobiDB-lite"/>
    </source>
</evidence>
<keyword evidence="3" id="KW-0863">Zinc-finger</keyword>
<evidence type="ECO:0000256" key="1">
    <source>
        <dbReference type="ARBA" id="ARBA00004123"/>
    </source>
</evidence>
<reference evidence="7" key="1">
    <citation type="submission" date="2020-11" db="EMBL/GenBank/DDBJ databases">
        <authorList>
            <person name="Tran Van P."/>
        </authorList>
    </citation>
    <scope>NUCLEOTIDE SEQUENCE</scope>
</reference>
<feature type="region of interest" description="Disordered" evidence="6">
    <location>
        <begin position="268"/>
        <end position="300"/>
    </location>
</feature>
<evidence type="ECO:0000313" key="7">
    <source>
        <dbReference type="EMBL" id="CAD7639311.1"/>
    </source>
</evidence>
<dbReference type="AlphaFoldDB" id="A0A7R9QCP0"/>